<dbReference type="InterPro" id="IPR013324">
    <property type="entry name" value="RNA_pol_sigma_r3/r4-like"/>
</dbReference>
<proteinExistence type="inferred from homology"/>
<dbReference type="InterPro" id="IPR039425">
    <property type="entry name" value="RNA_pol_sigma-70-like"/>
</dbReference>
<dbReference type="SUPFAM" id="SSF88659">
    <property type="entry name" value="Sigma3 and sigma4 domains of RNA polymerase sigma factors"/>
    <property type="match status" value="1"/>
</dbReference>
<dbReference type="EMBL" id="JACPSX010000088">
    <property type="protein sequence ID" value="MBI3014364.1"/>
    <property type="molecule type" value="Genomic_DNA"/>
</dbReference>
<dbReference type="Pfam" id="PF04542">
    <property type="entry name" value="Sigma70_r2"/>
    <property type="match status" value="1"/>
</dbReference>
<organism evidence="8 9">
    <name type="scientific">Tectimicrobiota bacterium</name>
    <dbReference type="NCBI Taxonomy" id="2528274"/>
    <lineage>
        <taxon>Bacteria</taxon>
        <taxon>Pseudomonadati</taxon>
        <taxon>Nitrospinota/Tectimicrobiota group</taxon>
        <taxon>Candidatus Tectimicrobiota</taxon>
    </lineage>
</organism>
<keyword evidence="5" id="KW-0804">Transcription</keyword>
<evidence type="ECO:0000313" key="9">
    <source>
        <dbReference type="Proteomes" id="UP000741360"/>
    </source>
</evidence>
<dbReference type="AlphaFoldDB" id="A0A932M034"/>
<dbReference type="CDD" id="cd06171">
    <property type="entry name" value="Sigma70_r4"/>
    <property type="match status" value="1"/>
</dbReference>
<evidence type="ECO:0000256" key="3">
    <source>
        <dbReference type="ARBA" id="ARBA00023082"/>
    </source>
</evidence>
<keyword evidence="3" id="KW-0731">Sigma factor</keyword>
<dbReference type="GO" id="GO:0006352">
    <property type="term" value="P:DNA-templated transcription initiation"/>
    <property type="evidence" value="ECO:0007669"/>
    <property type="project" value="InterPro"/>
</dbReference>
<evidence type="ECO:0000256" key="2">
    <source>
        <dbReference type="ARBA" id="ARBA00023015"/>
    </source>
</evidence>
<sequence>MSDDQKLMARVKEGEETALELLFAKWEGPLFAFFYRKGCPPSWIEDLTEEVLVSLYRRRNRYDTNRPFAPWIFGIARLVWNDHLRHSKRGGHRIESLEAARNAQSSDPGPARVVEAREKTDMIRRAIEQMPEDQKEAFILRHYHGLSYEEIAQALEAPLGTVKWRIHEAMRRLESLLARWRRNRG</sequence>
<dbReference type="InterPro" id="IPR013249">
    <property type="entry name" value="RNA_pol_sigma70_r4_t2"/>
</dbReference>
<feature type="domain" description="RNA polymerase sigma-70 region 2" evidence="6">
    <location>
        <begin position="23"/>
        <end position="89"/>
    </location>
</feature>
<evidence type="ECO:0000256" key="4">
    <source>
        <dbReference type="ARBA" id="ARBA00023125"/>
    </source>
</evidence>
<gene>
    <name evidence="8" type="ORF">HYY65_04740</name>
</gene>
<feature type="domain" description="RNA polymerase sigma factor 70 region 4 type 2" evidence="7">
    <location>
        <begin position="121"/>
        <end position="173"/>
    </location>
</feature>
<evidence type="ECO:0000259" key="7">
    <source>
        <dbReference type="Pfam" id="PF08281"/>
    </source>
</evidence>
<reference evidence="8" key="1">
    <citation type="submission" date="2020-07" db="EMBL/GenBank/DDBJ databases">
        <title>Huge and variable diversity of episymbiotic CPR bacteria and DPANN archaea in groundwater ecosystems.</title>
        <authorList>
            <person name="He C.Y."/>
            <person name="Keren R."/>
            <person name="Whittaker M."/>
            <person name="Farag I.F."/>
            <person name="Doudna J."/>
            <person name="Cate J.H.D."/>
            <person name="Banfield J.F."/>
        </authorList>
    </citation>
    <scope>NUCLEOTIDE SEQUENCE</scope>
    <source>
        <strain evidence="8">NC_groundwater_717_Ag_S-0.2um_59_8</strain>
    </source>
</reference>
<evidence type="ECO:0000313" key="8">
    <source>
        <dbReference type="EMBL" id="MBI3014364.1"/>
    </source>
</evidence>
<evidence type="ECO:0000256" key="5">
    <source>
        <dbReference type="ARBA" id="ARBA00023163"/>
    </source>
</evidence>
<dbReference type="SUPFAM" id="SSF88946">
    <property type="entry name" value="Sigma2 domain of RNA polymerase sigma factors"/>
    <property type="match status" value="1"/>
</dbReference>
<name>A0A932M034_UNCTE</name>
<dbReference type="Proteomes" id="UP000741360">
    <property type="component" value="Unassembled WGS sequence"/>
</dbReference>
<dbReference type="GO" id="GO:0003677">
    <property type="term" value="F:DNA binding"/>
    <property type="evidence" value="ECO:0007669"/>
    <property type="project" value="UniProtKB-KW"/>
</dbReference>
<dbReference type="PANTHER" id="PTHR43133:SF8">
    <property type="entry name" value="RNA POLYMERASE SIGMA FACTOR HI_1459-RELATED"/>
    <property type="match status" value="1"/>
</dbReference>
<evidence type="ECO:0000256" key="1">
    <source>
        <dbReference type="ARBA" id="ARBA00010641"/>
    </source>
</evidence>
<accession>A0A932M034</accession>
<dbReference type="Pfam" id="PF08281">
    <property type="entry name" value="Sigma70_r4_2"/>
    <property type="match status" value="1"/>
</dbReference>
<dbReference type="GO" id="GO:0016987">
    <property type="term" value="F:sigma factor activity"/>
    <property type="evidence" value="ECO:0007669"/>
    <property type="project" value="UniProtKB-KW"/>
</dbReference>
<protein>
    <submittedName>
        <fullName evidence="8">RNA polymerase sigma factor</fullName>
    </submittedName>
</protein>
<dbReference type="NCBIfam" id="TIGR02937">
    <property type="entry name" value="sigma70-ECF"/>
    <property type="match status" value="1"/>
</dbReference>
<dbReference type="Gene3D" id="1.10.1740.10">
    <property type="match status" value="1"/>
</dbReference>
<dbReference type="InterPro" id="IPR014284">
    <property type="entry name" value="RNA_pol_sigma-70_dom"/>
</dbReference>
<comment type="caution">
    <text evidence="8">The sequence shown here is derived from an EMBL/GenBank/DDBJ whole genome shotgun (WGS) entry which is preliminary data.</text>
</comment>
<comment type="similarity">
    <text evidence="1">Belongs to the sigma-70 factor family. ECF subfamily.</text>
</comment>
<dbReference type="Gene3D" id="1.10.10.10">
    <property type="entry name" value="Winged helix-like DNA-binding domain superfamily/Winged helix DNA-binding domain"/>
    <property type="match status" value="1"/>
</dbReference>
<dbReference type="InterPro" id="IPR013325">
    <property type="entry name" value="RNA_pol_sigma_r2"/>
</dbReference>
<evidence type="ECO:0000259" key="6">
    <source>
        <dbReference type="Pfam" id="PF04542"/>
    </source>
</evidence>
<keyword evidence="2" id="KW-0805">Transcription regulation</keyword>
<dbReference type="InterPro" id="IPR007627">
    <property type="entry name" value="RNA_pol_sigma70_r2"/>
</dbReference>
<dbReference type="PANTHER" id="PTHR43133">
    <property type="entry name" value="RNA POLYMERASE ECF-TYPE SIGMA FACTO"/>
    <property type="match status" value="1"/>
</dbReference>
<dbReference type="InterPro" id="IPR036388">
    <property type="entry name" value="WH-like_DNA-bd_sf"/>
</dbReference>
<keyword evidence="4" id="KW-0238">DNA-binding</keyword>